<dbReference type="Gene3D" id="1.10.245.10">
    <property type="entry name" value="SWIB/MDM2 domain"/>
    <property type="match status" value="1"/>
</dbReference>
<dbReference type="Pfam" id="PF02201">
    <property type="entry name" value="SWIB"/>
    <property type="match status" value="1"/>
</dbReference>
<name>A0AAD6QGZ5_9ROSI</name>
<evidence type="ECO:0000259" key="1">
    <source>
        <dbReference type="PROSITE" id="PS51925"/>
    </source>
</evidence>
<dbReference type="InterPro" id="IPR036885">
    <property type="entry name" value="SWIB_MDM2_dom_sf"/>
</dbReference>
<dbReference type="AlphaFoldDB" id="A0AAD6QGZ5"/>
<evidence type="ECO:0000313" key="3">
    <source>
        <dbReference type="Proteomes" id="UP001164929"/>
    </source>
</evidence>
<sequence>MVPVSSASRIPCGCLKWPGQRNTLKQLWTHAREKNLQDPSDRRNINCDKPLQALFGVDSIKMFQMSYA</sequence>
<dbReference type="PANTHER" id="PTHR13844">
    <property type="entry name" value="SWI/SNF-RELATED MATRIX-ASSOCIATED ACTIN-DEPENDENT REGULATOR OF CHROMATIN SUBFAMILY D"/>
    <property type="match status" value="1"/>
</dbReference>
<dbReference type="PROSITE" id="PS51925">
    <property type="entry name" value="SWIB_MDM2"/>
    <property type="match status" value="1"/>
</dbReference>
<dbReference type="CDD" id="cd10567">
    <property type="entry name" value="SWIB-MDM2_like"/>
    <property type="match status" value="1"/>
</dbReference>
<proteinExistence type="predicted"/>
<protein>
    <recommendedName>
        <fullName evidence="1">DM2 domain-containing protein</fullName>
    </recommendedName>
</protein>
<reference evidence="2" key="1">
    <citation type="journal article" date="2023" name="Mol. Ecol. Resour.">
        <title>Chromosome-level genome assembly of a triploid poplar Populus alba 'Berolinensis'.</title>
        <authorList>
            <person name="Chen S."/>
            <person name="Yu Y."/>
            <person name="Wang X."/>
            <person name="Wang S."/>
            <person name="Zhang T."/>
            <person name="Zhou Y."/>
            <person name="He R."/>
            <person name="Meng N."/>
            <person name="Wang Y."/>
            <person name="Liu W."/>
            <person name="Liu Z."/>
            <person name="Liu J."/>
            <person name="Guo Q."/>
            <person name="Huang H."/>
            <person name="Sederoff R.R."/>
            <person name="Wang G."/>
            <person name="Qu G."/>
            <person name="Chen S."/>
        </authorList>
    </citation>
    <scope>NUCLEOTIDE SEQUENCE</scope>
    <source>
        <strain evidence="2">SC-2020</strain>
    </source>
</reference>
<dbReference type="Proteomes" id="UP001164929">
    <property type="component" value="Chromosome 7"/>
</dbReference>
<keyword evidence="3" id="KW-1185">Reference proteome</keyword>
<comment type="caution">
    <text evidence="2">The sequence shown here is derived from an EMBL/GenBank/DDBJ whole genome shotgun (WGS) entry which is preliminary data.</text>
</comment>
<feature type="domain" description="DM2" evidence="1">
    <location>
        <begin position="1"/>
        <end position="68"/>
    </location>
</feature>
<dbReference type="EMBL" id="JAQIZT010000007">
    <property type="protein sequence ID" value="KAJ6990174.1"/>
    <property type="molecule type" value="Genomic_DNA"/>
</dbReference>
<dbReference type="InterPro" id="IPR003121">
    <property type="entry name" value="SWIB_MDM2_domain"/>
</dbReference>
<organism evidence="2 3">
    <name type="scientific">Populus alba x Populus x berolinensis</name>
    <dbReference type="NCBI Taxonomy" id="444605"/>
    <lineage>
        <taxon>Eukaryota</taxon>
        <taxon>Viridiplantae</taxon>
        <taxon>Streptophyta</taxon>
        <taxon>Embryophyta</taxon>
        <taxon>Tracheophyta</taxon>
        <taxon>Spermatophyta</taxon>
        <taxon>Magnoliopsida</taxon>
        <taxon>eudicotyledons</taxon>
        <taxon>Gunneridae</taxon>
        <taxon>Pentapetalae</taxon>
        <taxon>rosids</taxon>
        <taxon>fabids</taxon>
        <taxon>Malpighiales</taxon>
        <taxon>Salicaceae</taxon>
        <taxon>Saliceae</taxon>
        <taxon>Populus</taxon>
    </lineage>
</organism>
<accession>A0AAD6QGZ5</accession>
<evidence type="ECO:0000313" key="2">
    <source>
        <dbReference type="EMBL" id="KAJ6990174.1"/>
    </source>
</evidence>
<gene>
    <name evidence="2" type="ORF">NC653_018649</name>
</gene>
<dbReference type="SUPFAM" id="SSF47592">
    <property type="entry name" value="SWIB/MDM2 domain"/>
    <property type="match status" value="1"/>
</dbReference>